<dbReference type="GO" id="GO:0045454">
    <property type="term" value="P:cell redox homeostasis"/>
    <property type="evidence" value="ECO:0007669"/>
    <property type="project" value="TreeGrafter"/>
</dbReference>
<keyword evidence="3" id="KW-0560">Oxidoreductase</keyword>
<reference evidence="8" key="1">
    <citation type="submission" date="2025-08" db="UniProtKB">
        <authorList>
            <consortium name="Ensembl"/>
        </authorList>
    </citation>
    <scope>IDENTIFICATION</scope>
</reference>
<dbReference type="Gene3D" id="3.40.30.10">
    <property type="entry name" value="Glutaredoxin"/>
    <property type="match status" value="1"/>
</dbReference>
<sequence>MIILSVKTCSGLDDLNLLSSVCCYWSARVFIATMPGLLLGDVFPNFEAETTNGKIKFHDFLGDSWGILFSHPCDYTPVCTTELGRAAKLSDEFSRRNVKMIALSIDSLEDHRGWTKDILAYNNEESGCAFPFPIIADHQRELAVALGMLDPDEKDKDGMPLTARCVSVKTCMHTQVHRYRQTKNTLRATLSSCQYLSTVSAFFLSVSLYRFCFLPVSISLPFLLSSCQYLSLPFLLSSCQYLSLPFLLSSCQYLSTVSAFFLSVSLYRFCFLPVSISLYRFCFLPVSISLYRFCFLPVSISLYRFCFLPVSISLYRFCFLPVSISLYRFCFLPVSISLYRFCFLPVSISLYRFCFLPVSISLYRFCFLPVSISLPFLLSSCQYLSLPFLLSSCQYLSTVSVSGKSLPTMRSSSSFWCSIFHKHDLFMLLQAAYLHWLV</sequence>
<dbReference type="InterPro" id="IPR013766">
    <property type="entry name" value="Thioredoxin_domain"/>
</dbReference>
<gene>
    <name evidence="8" type="primary">LOC109875249</name>
</gene>
<name>A0A8C7J390_ONCKI</name>
<evidence type="ECO:0000259" key="7">
    <source>
        <dbReference type="PROSITE" id="PS51352"/>
    </source>
</evidence>
<proteinExistence type="inferred from homology"/>
<keyword evidence="1" id="KW-0575">Peroxidase</keyword>
<dbReference type="PROSITE" id="PS51352">
    <property type="entry name" value="THIOREDOXIN_2"/>
    <property type="match status" value="1"/>
</dbReference>
<feature type="transmembrane region" description="Helical" evidence="6">
    <location>
        <begin position="195"/>
        <end position="217"/>
    </location>
</feature>
<feature type="domain" description="Thioredoxin" evidence="7">
    <location>
        <begin position="37"/>
        <end position="191"/>
    </location>
</feature>
<evidence type="ECO:0000313" key="9">
    <source>
        <dbReference type="Proteomes" id="UP000694557"/>
    </source>
</evidence>
<dbReference type="GO" id="GO:0004601">
    <property type="term" value="F:peroxidase activity"/>
    <property type="evidence" value="ECO:0007669"/>
    <property type="project" value="UniProtKB-KW"/>
</dbReference>
<dbReference type="FunFam" id="3.40.30.10:FF:000011">
    <property type="entry name" value="Peroxiredoxin PRX1"/>
    <property type="match status" value="1"/>
</dbReference>
<dbReference type="PANTHER" id="PTHR43503">
    <property type="entry name" value="MCG48959-RELATED"/>
    <property type="match status" value="1"/>
</dbReference>
<keyword evidence="2" id="KW-0049">Antioxidant</keyword>
<evidence type="ECO:0000256" key="5">
    <source>
        <dbReference type="ARBA" id="ARBA00025719"/>
    </source>
</evidence>
<evidence type="ECO:0000256" key="1">
    <source>
        <dbReference type="ARBA" id="ARBA00022559"/>
    </source>
</evidence>
<keyword evidence="9" id="KW-1185">Reference proteome</keyword>
<dbReference type="Proteomes" id="UP000694557">
    <property type="component" value="Unassembled WGS sequence"/>
</dbReference>
<dbReference type="AlphaFoldDB" id="A0A8C7J390"/>
<protein>
    <recommendedName>
        <fullName evidence="7">Thioredoxin domain-containing protein</fullName>
    </recommendedName>
</protein>
<organism evidence="8 9">
    <name type="scientific">Oncorhynchus kisutch</name>
    <name type="common">Coho salmon</name>
    <name type="synonym">Salmo kisutch</name>
    <dbReference type="NCBI Taxonomy" id="8019"/>
    <lineage>
        <taxon>Eukaryota</taxon>
        <taxon>Metazoa</taxon>
        <taxon>Chordata</taxon>
        <taxon>Craniata</taxon>
        <taxon>Vertebrata</taxon>
        <taxon>Euteleostomi</taxon>
        <taxon>Actinopterygii</taxon>
        <taxon>Neopterygii</taxon>
        <taxon>Teleostei</taxon>
        <taxon>Protacanthopterygii</taxon>
        <taxon>Salmoniformes</taxon>
        <taxon>Salmonidae</taxon>
        <taxon>Salmoninae</taxon>
        <taxon>Oncorhynchus</taxon>
    </lineage>
</organism>
<dbReference type="GO" id="GO:0005739">
    <property type="term" value="C:mitochondrion"/>
    <property type="evidence" value="ECO:0007669"/>
    <property type="project" value="TreeGrafter"/>
</dbReference>
<evidence type="ECO:0000256" key="4">
    <source>
        <dbReference type="ARBA" id="ARBA00023284"/>
    </source>
</evidence>
<accession>A0A8C7J390</accession>
<keyword evidence="6" id="KW-0812">Transmembrane</keyword>
<dbReference type="GO" id="GO:0005829">
    <property type="term" value="C:cytosol"/>
    <property type="evidence" value="ECO:0007669"/>
    <property type="project" value="TreeGrafter"/>
</dbReference>
<evidence type="ECO:0000256" key="6">
    <source>
        <dbReference type="SAM" id="Phobius"/>
    </source>
</evidence>
<dbReference type="Pfam" id="PF00578">
    <property type="entry name" value="AhpC-TSA"/>
    <property type="match status" value="1"/>
</dbReference>
<reference evidence="8" key="2">
    <citation type="submission" date="2025-09" db="UniProtKB">
        <authorList>
            <consortium name="Ensembl"/>
        </authorList>
    </citation>
    <scope>IDENTIFICATION</scope>
</reference>
<dbReference type="Ensembl" id="ENSOKIT00005085684.1">
    <property type="protein sequence ID" value="ENSOKIP00005080411.1"/>
    <property type="gene ID" value="ENSOKIG00005034698.1"/>
</dbReference>
<dbReference type="InterPro" id="IPR000866">
    <property type="entry name" value="AhpC/TSA"/>
</dbReference>
<dbReference type="GeneTree" id="ENSGT00940000171910"/>
<dbReference type="PANTHER" id="PTHR43503:SF4">
    <property type="entry name" value="PEROXIREDOXIN-6"/>
    <property type="match status" value="1"/>
</dbReference>
<dbReference type="InterPro" id="IPR036249">
    <property type="entry name" value="Thioredoxin-like_sf"/>
</dbReference>
<keyword evidence="6" id="KW-0472">Membrane</keyword>
<evidence type="ECO:0000256" key="3">
    <source>
        <dbReference type="ARBA" id="ARBA00023002"/>
    </source>
</evidence>
<evidence type="ECO:0000256" key="2">
    <source>
        <dbReference type="ARBA" id="ARBA00022862"/>
    </source>
</evidence>
<comment type="similarity">
    <text evidence="5">Belongs to the peroxiredoxin family. Prx6 subfamily.</text>
</comment>
<dbReference type="SUPFAM" id="SSF52833">
    <property type="entry name" value="Thioredoxin-like"/>
    <property type="match status" value="1"/>
</dbReference>
<evidence type="ECO:0000313" key="8">
    <source>
        <dbReference type="Ensembl" id="ENSOKIP00005080411.1"/>
    </source>
</evidence>
<keyword evidence="4" id="KW-0676">Redox-active center</keyword>
<keyword evidence="6" id="KW-1133">Transmembrane helix</keyword>